<dbReference type="EMBL" id="VSRR010005692">
    <property type="protein sequence ID" value="MPC43112.1"/>
    <property type="molecule type" value="Genomic_DNA"/>
</dbReference>
<feature type="region of interest" description="Disordered" evidence="1">
    <location>
        <begin position="1"/>
        <end position="31"/>
    </location>
</feature>
<dbReference type="Proteomes" id="UP000324222">
    <property type="component" value="Unassembled WGS sequence"/>
</dbReference>
<evidence type="ECO:0000256" key="1">
    <source>
        <dbReference type="SAM" id="MobiDB-lite"/>
    </source>
</evidence>
<reference evidence="2 3" key="1">
    <citation type="submission" date="2019-05" db="EMBL/GenBank/DDBJ databases">
        <title>Another draft genome of Portunus trituberculatus and its Hox gene families provides insights of decapod evolution.</title>
        <authorList>
            <person name="Jeong J.-H."/>
            <person name="Song I."/>
            <person name="Kim S."/>
            <person name="Choi T."/>
            <person name="Kim D."/>
            <person name="Ryu S."/>
            <person name="Kim W."/>
        </authorList>
    </citation>
    <scope>NUCLEOTIDE SEQUENCE [LARGE SCALE GENOMIC DNA]</scope>
    <source>
        <tissue evidence="2">Muscle</tissue>
    </source>
</reference>
<gene>
    <name evidence="2" type="ORF">E2C01_036749</name>
</gene>
<organism evidence="2 3">
    <name type="scientific">Portunus trituberculatus</name>
    <name type="common">Swimming crab</name>
    <name type="synonym">Neptunus trituberculatus</name>
    <dbReference type="NCBI Taxonomy" id="210409"/>
    <lineage>
        <taxon>Eukaryota</taxon>
        <taxon>Metazoa</taxon>
        <taxon>Ecdysozoa</taxon>
        <taxon>Arthropoda</taxon>
        <taxon>Crustacea</taxon>
        <taxon>Multicrustacea</taxon>
        <taxon>Malacostraca</taxon>
        <taxon>Eumalacostraca</taxon>
        <taxon>Eucarida</taxon>
        <taxon>Decapoda</taxon>
        <taxon>Pleocyemata</taxon>
        <taxon>Brachyura</taxon>
        <taxon>Eubrachyura</taxon>
        <taxon>Portunoidea</taxon>
        <taxon>Portunidae</taxon>
        <taxon>Portuninae</taxon>
        <taxon>Portunus</taxon>
    </lineage>
</organism>
<protein>
    <submittedName>
        <fullName evidence="2">Uncharacterized protein</fullName>
    </submittedName>
</protein>
<accession>A0A5B7F9I6</accession>
<proteinExistence type="predicted"/>
<evidence type="ECO:0000313" key="3">
    <source>
        <dbReference type="Proteomes" id="UP000324222"/>
    </source>
</evidence>
<feature type="compositionally biased region" description="Polar residues" evidence="1">
    <location>
        <begin position="1"/>
        <end position="27"/>
    </location>
</feature>
<evidence type="ECO:0000313" key="2">
    <source>
        <dbReference type="EMBL" id="MPC43112.1"/>
    </source>
</evidence>
<sequence length="112" mass="12561">MQQQRPVTGNKGLQRTPGQEETASMQRQPAYRLRGREYSGEFGFTQLPEFDVNFSVSVSAREQKSNWQGIQSHVWTQATTQQGGADIDEATCGMLRLMKGSTKRAIYKPYGG</sequence>
<comment type="caution">
    <text evidence="2">The sequence shown here is derived from an EMBL/GenBank/DDBJ whole genome shotgun (WGS) entry which is preliminary data.</text>
</comment>
<dbReference type="AlphaFoldDB" id="A0A5B7F9I6"/>
<name>A0A5B7F9I6_PORTR</name>
<keyword evidence="3" id="KW-1185">Reference proteome</keyword>